<organism evidence="7 8">
    <name type="scientific">Filobasidium floriforme</name>
    <dbReference type="NCBI Taxonomy" id="5210"/>
    <lineage>
        <taxon>Eukaryota</taxon>
        <taxon>Fungi</taxon>
        <taxon>Dikarya</taxon>
        <taxon>Basidiomycota</taxon>
        <taxon>Agaricomycotina</taxon>
        <taxon>Tremellomycetes</taxon>
        <taxon>Filobasidiales</taxon>
        <taxon>Filobasidiaceae</taxon>
        <taxon>Filobasidium</taxon>
    </lineage>
</organism>
<dbReference type="GO" id="GO:0016020">
    <property type="term" value="C:membrane"/>
    <property type="evidence" value="ECO:0007669"/>
    <property type="project" value="TreeGrafter"/>
</dbReference>
<dbReference type="Pfam" id="PF22669">
    <property type="entry name" value="Exo_endo_phos2"/>
    <property type="match status" value="1"/>
</dbReference>
<keyword evidence="4" id="KW-0378">Hydrolase</keyword>
<comment type="similarity">
    <text evidence="1">Belongs to the synaptojanin family.</text>
</comment>
<dbReference type="Proteomes" id="UP000812966">
    <property type="component" value="Unassembled WGS sequence"/>
</dbReference>
<dbReference type="PROSITE" id="PS50275">
    <property type="entry name" value="SAC"/>
    <property type="match status" value="1"/>
</dbReference>
<feature type="domain" description="SAC" evidence="6">
    <location>
        <begin position="192"/>
        <end position="569"/>
    </location>
</feature>
<dbReference type="GO" id="GO:0004439">
    <property type="term" value="F:phosphatidylinositol-4,5-bisphosphate 5-phosphatase activity"/>
    <property type="evidence" value="ECO:0007669"/>
    <property type="project" value="UniProtKB-EC"/>
</dbReference>
<dbReference type="PANTHER" id="PTHR11200">
    <property type="entry name" value="INOSITOL 5-PHOSPHATASE"/>
    <property type="match status" value="1"/>
</dbReference>
<dbReference type="AlphaFoldDB" id="A0A8K0NNJ6"/>
<name>A0A8K0NNJ6_9TREE</name>
<evidence type="ECO:0000313" key="7">
    <source>
        <dbReference type="EMBL" id="KAG7528923.1"/>
    </source>
</evidence>
<evidence type="ECO:0000313" key="8">
    <source>
        <dbReference type="Proteomes" id="UP000812966"/>
    </source>
</evidence>
<dbReference type="Pfam" id="PF02383">
    <property type="entry name" value="Syja_N"/>
    <property type="match status" value="1"/>
</dbReference>
<evidence type="ECO:0000256" key="3">
    <source>
        <dbReference type="ARBA" id="ARBA00013044"/>
    </source>
</evidence>
<dbReference type="InterPro" id="IPR000300">
    <property type="entry name" value="IPPc"/>
</dbReference>
<dbReference type="GO" id="GO:0005737">
    <property type="term" value="C:cytoplasm"/>
    <property type="evidence" value="ECO:0007669"/>
    <property type="project" value="TreeGrafter"/>
</dbReference>
<keyword evidence="8" id="KW-1185">Reference proteome</keyword>
<accession>A0A8K0NNJ6</accession>
<dbReference type="GO" id="GO:0046856">
    <property type="term" value="P:phosphatidylinositol dephosphorylation"/>
    <property type="evidence" value="ECO:0007669"/>
    <property type="project" value="InterPro"/>
</dbReference>
<comment type="similarity">
    <text evidence="2">In the central section; belongs to the inositol 1,4,5-trisphosphate 5-phosphatase family.</text>
</comment>
<dbReference type="EC" id="3.1.3.36" evidence="3"/>
<dbReference type="InterPro" id="IPR046985">
    <property type="entry name" value="IP5"/>
</dbReference>
<gene>
    <name evidence="7" type="ORF">FFLO_05880</name>
</gene>
<dbReference type="EMBL" id="JABELV010000163">
    <property type="protein sequence ID" value="KAG7528923.1"/>
    <property type="molecule type" value="Genomic_DNA"/>
</dbReference>
<dbReference type="SMART" id="SM00128">
    <property type="entry name" value="IPPc"/>
    <property type="match status" value="1"/>
</dbReference>
<dbReference type="SUPFAM" id="SSF56219">
    <property type="entry name" value="DNase I-like"/>
    <property type="match status" value="1"/>
</dbReference>
<evidence type="ECO:0000256" key="5">
    <source>
        <dbReference type="SAM" id="MobiDB-lite"/>
    </source>
</evidence>
<evidence type="ECO:0000256" key="1">
    <source>
        <dbReference type="ARBA" id="ARBA00008943"/>
    </source>
</evidence>
<reference evidence="7" key="1">
    <citation type="submission" date="2020-04" db="EMBL/GenBank/DDBJ databases">
        <title>Analysis of mating type loci in Filobasidium floriforme.</title>
        <authorList>
            <person name="Nowrousian M."/>
        </authorList>
    </citation>
    <scope>NUCLEOTIDE SEQUENCE</scope>
    <source>
        <strain evidence="7">CBS 6242</strain>
    </source>
</reference>
<dbReference type="PANTHER" id="PTHR11200:SF257">
    <property type="entry name" value="PHOSPHOINOSITIDE 5-PHOSPHATASE"/>
    <property type="match status" value="1"/>
</dbReference>
<dbReference type="Gene3D" id="3.60.10.10">
    <property type="entry name" value="Endonuclease/exonuclease/phosphatase"/>
    <property type="match status" value="1"/>
</dbReference>
<comment type="caution">
    <text evidence="7">The sequence shown here is derived from an EMBL/GenBank/DDBJ whole genome shotgun (WGS) entry which is preliminary data.</text>
</comment>
<evidence type="ECO:0000256" key="4">
    <source>
        <dbReference type="ARBA" id="ARBA00022801"/>
    </source>
</evidence>
<proteinExistence type="inferred from homology"/>
<evidence type="ECO:0000259" key="6">
    <source>
        <dbReference type="PROSITE" id="PS50275"/>
    </source>
</evidence>
<sequence length="1020" mass="112795">MSFQLYLRPQPRTFYLFSSTHALLFKQPDQDELEQELNENVFRAAISRKEGNSAIVELLNLEDVDQRGLIKVNAGRSIGGLLGLLSLPIDTNGSSETFLVLISSSLTLPPIIPQTHLTPSKVLSVEFHCLGSSLWDDPTLVPLAPQPGEEAFEDDGYYQSAFASSNLNNGNPRDPYNSPAAVPPPLNPAEGIKKILSTGTFYFATNGDWDMSRSLRGWDWKRMKREVEGKGEGEGCLDGMDERFVWNQNILQPLLHFRQSLLPMQRAHLDDQKFLVPLIQGFAGAVAISPSRLSGTQQQPQTSLALISRLGWKRAGARFRTRGVDDDGNVANFVETETILAMDDMVMSFLQVRGSVPLFWEQVGNQTFAQKLQITRPQAASQPAFDKHFLDLIDHYGSVHCINLLGQGENETILSDIYNAHLVSLSNTLRASDRTINPLTGEEEDLVTLTPYDFHANVRVSGHDVVKEDFGKRISSVRDTRERYGWNVIDRSSGDIVMRQSGVFRVNVSGSLDRTNYVEDVFSSLTISSFLVSLGHSTSSAYSTTAAILSAHRGLWADNGDALSKIYAGTGALNTSVTRSGKRSFASLISDASKSVGRAIQATFNDSDKQASIELFLGIMAGQKPVRVYDPISDSIQAALTSRLSEYSSPKEVSIFTGTWNLCGRALSGDLEDCYDLYSIAFQELVPLNAQQILQTDPAARRKCESVLSATFERHAGKDAYVLLRSEQLVGTAIFVYVKADLLSSITRVEGASRKASAACRTGSTGLRGMSGNKGGCGIRLDLHDTPLCLMTCHLAAGHTNVAERNADFHTINNGLAFQRGRTIADHDVIIWAADCNYRLNLSNEEVRTAIDGRDFQQLWEADQLRLSMVHKDAFAGYIEAQIAFPMRLSDVGTDDYDTSEKQRIPAWTDRILWQGKLLENRDYTIANIKTSDHRPVYATFDLTVHIVNEAKKQKIVDELNKRLEGKSVTIRPSSNVKPSTPVKRAPPSVPDRTKKTPVEPDLISLDPAPPAKGKRHYRM</sequence>
<feature type="region of interest" description="Disordered" evidence="5">
    <location>
        <begin position="971"/>
        <end position="1020"/>
    </location>
</feature>
<protein>
    <recommendedName>
        <fullName evidence="3">phosphoinositide 5-phosphatase</fullName>
        <ecNumber evidence="3">3.1.3.36</ecNumber>
    </recommendedName>
</protein>
<evidence type="ECO:0000256" key="2">
    <source>
        <dbReference type="ARBA" id="ARBA00009678"/>
    </source>
</evidence>
<dbReference type="InterPro" id="IPR036691">
    <property type="entry name" value="Endo/exonu/phosph_ase_sf"/>
</dbReference>
<dbReference type="InterPro" id="IPR002013">
    <property type="entry name" value="SAC_dom"/>
</dbReference>
<dbReference type="GO" id="GO:0043813">
    <property type="term" value="F:phosphatidylinositol-3,5-bisphosphate 5-phosphatase activity"/>
    <property type="evidence" value="ECO:0007669"/>
    <property type="project" value="TreeGrafter"/>
</dbReference>